<evidence type="ECO:0000256" key="13">
    <source>
        <dbReference type="ARBA" id="ARBA00023136"/>
    </source>
</evidence>
<keyword evidence="4" id="KW-1003">Cell membrane</keyword>
<keyword evidence="11 14" id="KW-1133">Transmembrane helix</keyword>
<dbReference type="InterPro" id="IPR029016">
    <property type="entry name" value="GAF-like_dom_sf"/>
</dbReference>
<gene>
    <name evidence="16" type="ORF">SAMN04488500_1119</name>
</gene>
<evidence type="ECO:0000256" key="12">
    <source>
        <dbReference type="ARBA" id="ARBA00023012"/>
    </source>
</evidence>
<keyword evidence="8" id="KW-0547">Nucleotide-binding</keyword>
<dbReference type="InterPro" id="IPR050640">
    <property type="entry name" value="Bact_2-comp_sensor_kinase"/>
</dbReference>
<dbReference type="InterPro" id="IPR005467">
    <property type="entry name" value="His_kinase_dom"/>
</dbReference>
<keyword evidence="7 14" id="KW-0812">Transmembrane</keyword>
<dbReference type="Pfam" id="PF01590">
    <property type="entry name" value="GAF"/>
    <property type="match status" value="1"/>
</dbReference>
<evidence type="ECO:0000313" key="17">
    <source>
        <dbReference type="Proteomes" id="UP000192738"/>
    </source>
</evidence>
<dbReference type="InterPro" id="IPR004358">
    <property type="entry name" value="Sig_transdc_His_kin-like_C"/>
</dbReference>
<dbReference type="GO" id="GO:0000155">
    <property type="term" value="F:phosphorelay sensor kinase activity"/>
    <property type="evidence" value="ECO:0007669"/>
    <property type="project" value="InterPro"/>
</dbReference>
<protein>
    <recommendedName>
        <fullName evidence="3">histidine kinase</fullName>
        <ecNumber evidence="3">2.7.13.3</ecNumber>
    </recommendedName>
</protein>
<evidence type="ECO:0000256" key="8">
    <source>
        <dbReference type="ARBA" id="ARBA00022741"/>
    </source>
</evidence>
<feature type="transmembrane region" description="Helical" evidence="14">
    <location>
        <begin position="44"/>
        <end position="61"/>
    </location>
</feature>
<dbReference type="PANTHER" id="PTHR34220">
    <property type="entry name" value="SENSOR HISTIDINE KINASE YPDA"/>
    <property type="match status" value="1"/>
</dbReference>
<evidence type="ECO:0000256" key="2">
    <source>
        <dbReference type="ARBA" id="ARBA00004651"/>
    </source>
</evidence>
<dbReference type="SUPFAM" id="SSF55874">
    <property type="entry name" value="ATPase domain of HSP90 chaperone/DNA topoisomerase II/histidine kinase"/>
    <property type="match status" value="1"/>
</dbReference>
<feature type="transmembrane region" description="Helical" evidence="14">
    <location>
        <begin position="138"/>
        <end position="157"/>
    </location>
</feature>
<evidence type="ECO:0000256" key="5">
    <source>
        <dbReference type="ARBA" id="ARBA00022553"/>
    </source>
</evidence>
<dbReference type="SUPFAM" id="SSF55781">
    <property type="entry name" value="GAF domain-like"/>
    <property type="match status" value="1"/>
</dbReference>
<dbReference type="PANTHER" id="PTHR34220:SF7">
    <property type="entry name" value="SENSOR HISTIDINE KINASE YPDA"/>
    <property type="match status" value="1"/>
</dbReference>
<comment type="subcellular location">
    <subcellularLocation>
        <location evidence="2">Cell membrane</location>
        <topology evidence="2">Multi-pass membrane protein</topology>
    </subcellularLocation>
</comment>
<evidence type="ECO:0000256" key="3">
    <source>
        <dbReference type="ARBA" id="ARBA00012438"/>
    </source>
</evidence>
<evidence type="ECO:0000256" key="11">
    <source>
        <dbReference type="ARBA" id="ARBA00022989"/>
    </source>
</evidence>
<reference evidence="16 17" key="1">
    <citation type="submission" date="2017-04" db="EMBL/GenBank/DDBJ databases">
        <authorList>
            <person name="Afonso C.L."/>
            <person name="Miller P.J."/>
            <person name="Scott M.A."/>
            <person name="Spackman E."/>
            <person name="Goraichik I."/>
            <person name="Dimitrov K.M."/>
            <person name="Suarez D.L."/>
            <person name="Swayne D.E."/>
        </authorList>
    </citation>
    <scope>NUCLEOTIDE SEQUENCE [LARGE SCALE GENOMIC DNA]</scope>
    <source>
        <strain evidence="16 17">DSM 5090</strain>
    </source>
</reference>
<keyword evidence="12" id="KW-0902">Two-component regulatory system</keyword>
<evidence type="ECO:0000256" key="10">
    <source>
        <dbReference type="ARBA" id="ARBA00022840"/>
    </source>
</evidence>
<dbReference type="Pfam" id="PF02518">
    <property type="entry name" value="HATPase_c"/>
    <property type="match status" value="1"/>
</dbReference>
<keyword evidence="9 16" id="KW-0418">Kinase</keyword>
<dbReference type="EMBL" id="FWXI01000011">
    <property type="protein sequence ID" value="SMC86423.1"/>
    <property type="molecule type" value="Genomic_DNA"/>
</dbReference>
<feature type="transmembrane region" description="Helical" evidence="14">
    <location>
        <begin position="73"/>
        <end position="94"/>
    </location>
</feature>
<dbReference type="InterPro" id="IPR010559">
    <property type="entry name" value="Sig_transdc_His_kin_internal"/>
</dbReference>
<dbReference type="InterPro" id="IPR011620">
    <property type="entry name" value="Sig_transdc_His_kinase_LytS_TM"/>
</dbReference>
<feature type="transmembrane region" description="Helical" evidence="14">
    <location>
        <begin position="5"/>
        <end position="24"/>
    </location>
</feature>
<dbReference type="GO" id="GO:0005886">
    <property type="term" value="C:plasma membrane"/>
    <property type="evidence" value="ECO:0007669"/>
    <property type="project" value="UniProtKB-SubCell"/>
</dbReference>
<accession>A0A1W2CMI2</accession>
<keyword evidence="6" id="KW-0808">Transferase</keyword>
<evidence type="ECO:0000256" key="7">
    <source>
        <dbReference type="ARBA" id="ARBA00022692"/>
    </source>
</evidence>
<keyword evidence="10" id="KW-0067">ATP-binding</keyword>
<dbReference type="SMART" id="SM00387">
    <property type="entry name" value="HATPase_c"/>
    <property type="match status" value="1"/>
</dbReference>
<evidence type="ECO:0000256" key="14">
    <source>
        <dbReference type="SAM" id="Phobius"/>
    </source>
</evidence>
<dbReference type="InterPro" id="IPR003594">
    <property type="entry name" value="HATPase_dom"/>
</dbReference>
<evidence type="ECO:0000256" key="9">
    <source>
        <dbReference type="ARBA" id="ARBA00022777"/>
    </source>
</evidence>
<dbReference type="STRING" id="112901.SAMN04488500_1119"/>
<sequence>MDINLMEVVIKNIAVLGVAAYLTTQLPPFRRALNQSQYRLQDKVILVFIFGFFSAVGNYLGMPIMGSLANTRIVGAVAGGLLGGPIVGLGAGIIGAIPRYFMGGFTMIAAVAANILVGYLSGLIYAKYGPRKIGIKTAFAAAFGAEVILKLMVITLSTPFEAAWELERVIAVPTTIANSLGVMLFVYIVRDVYQEQDKAEARSAQKAMRVIQKTNGVLRQGLTVEAAQAVAEIVHSEIDADAVAVTDTDKILAFLGEGNDHHIVGQAFITLATKRAMQSRQTVITNNKEEIGCPWKGCPLTAVIDAPMVVNNRFQGSIKVYKTGAGMILPYEAELVQGIADFLSLQLLHAELEAQTVLLAQAEYNSLRAQIHPHFIFNTLGTIRATIRTEPEKARALIKDLSDIIRRHIRPGKELNALQEELDFVDSYVRLEQARFGDRIQIVKVIDPDTYRQAVPVFSIQVLVENAVKHGLSPQKAGGIIQIQVRKAQDAVYISVEDNGVGISRERLAQLLEVQPVPQMAGGIGIGLSNVHARIKRLFGNEFGLTIGSNENEGTQVFIRLPWQEVTSDDTVEGRKSCNCG</sequence>
<comment type="catalytic activity">
    <reaction evidence="1">
        <text>ATP + protein L-histidine = ADP + protein N-phospho-L-histidine.</text>
        <dbReference type="EC" id="2.7.13.3"/>
    </reaction>
</comment>
<keyword evidence="13 14" id="KW-0472">Membrane</keyword>
<name>A0A1W2CMI2_9FIRM</name>
<dbReference type="EC" id="2.7.13.3" evidence="3"/>
<dbReference type="Proteomes" id="UP000192738">
    <property type="component" value="Unassembled WGS sequence"/>
</dbReference>
<evidence type="ECO:0000259" key="15">
    <source>
        <dbReference type="PROSITE" id="PS50109"/>
    </source>
</evidence>
<dbReference type="Gene3D" id="3.30.565.10">
    <property type="entry name" value="Histidine kinase-like ATPase, C-terminal domain"/>
    <property type="match status" value="1"/>
</dbReference>
<dbReference type="InterPro" id="IPR036890">
    <property type="entry name" value="HATPase_C_sf"/>
</dbReference>
<feature type="transmembrane region" description="Helical" evidence="14">
    <location>
        <begin position="100"/>
        <end position="126"/>
    </location>
</feature>
<dbReference type="PROSITE" id="PS50109">
    <property type="entry name" value="HIS_KIN"/>
    <property type="match status" value="1"/>
</dbReference>
<evidence type="ECO:0000256" key="1">
    <source>
        <dbReference type="ARBA" id="ARBA00000085"/>
    </source>
</evidence>
<dbReference type="AlphaFoldDB" id="A0A1W2CMI2"/>
<dbReference type="GO" id="GO:0071555">
    <property type="term" value="P:cell wall organization"/>
    <property type="evidence" value="ECO:0007669"/>
    <property type="project" value="InterPro"/>
</dbReference>
<dbReference type="Gene3D" id="3.30.450.40">
    <property type="match status" value="1"/>
</dbReference>
<keyword evidence="17" id="KW-1185">Reference proteome</keyword>
<keyword evidence="5" id="KW-0597">Phosphoprotein</keyword>
<dbReference type="RefSeq" id="WP_176215510.1">
    <property type="nucleotide sequence ID" value="NZ_CP155572.1"/>
</dbReference>
<organism evidence="16 17">
    <name type="scientific">Sporomusa malonica</name>
    <dbReference type="NCBI Taxonomy" id="112901"/>
    <lineage>
        <taxon>Bacteria</taxon>
        <taxon>Bacillati</taxon>
        <taxon>Bacillota</taxon>
        <taxon>Negativicutes</taxon>
        <taxon>Selenomonadales</taxon>
        <taxon>Sporomusaceae</taxon>
        <taxon>Sporomusa</taxon>
    </lineage>
</organism>
<evidence type="ECO:0000313" key="16">
    <source>
        <dbReference type="EMBL" id="SMC86423.1"/>
    </source>
</evidence>
<dbReference type="GO" id="GO:0005524">
    <property type="term" value="F:ATP binding"/>
    <property type="evidence" value="ECO:0007669"/>
    <property type="project" value="UniProtKB-KW"/>
</dbReference>
<feature type="transmembrane region" description="Helical" evidence="14">
    <location>
        <begin position="169"/>
        <end position="189"/>
    </location>
</feature>
<dbReference type="Pfam" id="PF06580">
    <property type="entry name" value="His_kinase"/>
    <property type="match status" value="1"/>
</dbReference>
<dbReference type="PRINTS" id="PR00344">
    <property type="entry name" value="BCTRLSENSOR"/>
</dbReference>
<evidence type="ECO:0000256" key="6">
    <source>
        <dbReference type="ARBA" id="ARBA00022679"/>
    </source>
</evidence>
<dbReference type="InterPro" id="IPR003018">
    <property type="entry name" value="GAF"/>
</dbReference>
<proteinExistence type="predicted"/>
<dbReference type="Pfam" id="PF07694">
    <property type="entry name" value="5TM-5TMR_LYT"/>
    <property type="match status" value="1"/>
</dbReference>
<evidence type="ECO:0000256" key="4">
    <source>
        <dbReference type="ARBA" id="ARBA00022475"/>
    </source>
</evidence>
<feature type="domain" description="Histidine kinase" evidence="15">
    <location>
        <begin position="463"/>
        <end position="565"/>
    </location>
</feature>